<reference evidence="1 2" key="1">
    <citation type="journal article" date="2015" name="Int. J. Syst. Evol. Microbiol.">
        <title>Youhaiella tibetensis gen. nov., sp. nov., isolated from subsurface sediment.</title>
        <authorList>
            <person name="Wang Y.X."/>
            <person name="Huang F.Q."/>
            <person name="Nogi Y."/>
            <person name="Pang S.J."/>
            <person name="Wang P.K."/>
            <person name="Lv J."/>
        </authorList>
    </citation>
    <scope>NUCLEOTIDE SEQUENCE [LARGE SCALE GENOMIC DNA]</scope>
    <source>
        <strain evidence="2">fig4</strain>
    </source>
</reference>
<dbReference type="GO" id="GO:0070475">
    <property type="term" value="P:rRNA base methylation"/>
    <property type="evidence" value="ECO:0007669"/>
    <property type="project" value="InterPro"/>
</dbReference>
<gene>
    <name evidence="1" type="ORF">FNA67_17415</name>
</gene>
<keyword evidence="2" id="KW-1185">Reference proteome</keyword>
<dbReference type="Pfam" id="PF10354">
    <property type="entry name" value="BMT5-like"/>
    <property type="match status" value="1"/>
</dbReference>
<sequence length="250" mass="27587">MNQRFAEAATVVEAIDKALGRPTPRNEVFAEVKAIQEFLEWAIGDQLVVHKGKLGNFDFAAAVSTGPTLFVGEGNMSFSLALAKLAPRAAQDFVVTTFEPRMRVSLAAYQNAVKLTRIGAKVLHGVDATRLDRYFNATRFSAIVFNFPNVASRIPVYGHNPNHNLIRRFLRNAAQRLARNGRVIITVVDTPFYSGAFGLTAAAKFAGYKEPDVYAFKPSHFSGYAHANTLGGQSALAKYRNFRSWVFQLP</sequence>
<accession>A0A5B9DSE2</accession>
<dbReference type="Proteomes" id="UP000321062">
    <property type="component" value="Chromosome"/>
</dbReference>
<name>A0A5B9DSE2_9HYPH</name>
<evidence type="ECO:0000313" key="1">
    <source>
        <dbReference type="EMBL" id="QEE21855.1"/>
    </source>
</evidence>
<proteinExistence type="predicted"/>
<dbReference type="PANTHER" id="PTHR11538:SF26">
    <property type="entry name" value="FERREDOXIN-FOLD ANTICODON-BINDING DOMAIN-CONTAINING PROTEIN 1"/>
    <property type="match status" value="1"/>
</dbReference>
<dbReference type="SUPFAM" id="SSF53335">
    <property type="entry name" value="S-adenosyl-L-methionine-dependent methyltransferases"/>
    <property type="match status" value="1"/>
</dbReference>
<protein>
    <submittedName>
        <fullName evidence="1">DUF2431 domain-containing protein</fullName>
    </submittedName>
</protein>
<dbReference type="RefSeq" id="WP_147657258.1">
    <property type="nucleotide sequence ID" value="NZ_BMFM01000002.1"/>
</dbReference>
<dbReference type="AlphaFoldDB" id="A0A5B9DSE2"/>
<evidence type="ECO:0000313" key="2">
    <source>
        <dbReference type="Proteomes" id="UP000321062"/>
    </source>
</evidence>
<dbReference type="KEGG" id="yti:FNA67_17415"/>
<dbReference type="Gene3D" id="3.40.50.150">
    <property type="entry name" value="Vaccinia Virus protein VP39"/>
    <property type="match status" value="1"/>
</dbReference>
<dbReference type="GO" id="GO:0070042">
    <property type="term" value="F:rRNA (uridine-N3-)-methyltransferase activity"/>
    <property type="evidence" value="ECO:0007669"/>
    <property type="project" value="InterPro"/>
</dbReference>
<organism evidence="1 2">
    <name type="scientific">Paradevosia tibetensis</name>
    <dbReference type="NCBI Taxonomy" id="1447062"/>
    <lineage>
        <taxon>Bacteria</taxon>
        <taxon>Pseudomonadati</taxon>
        <taxon>Pseudomonadota</taxon>
        <taxon>Alphaproteobacteria</taxon>
        <taxon>Hyphomicrobiales</taxon>
        <taxon>Devosiaceae</taxon>
        <taxon>Paradevosia</taxon>
    </lineage>
</organism>
<dbReference type="InterPro" id="IPR019446">
    <property type="entry name" value="BMT5-like"/>
</dbReference>
<dbReference type="PANTHER" id="PTHR11538">
    <property type="entry name" value="PHENYLALANYL-TRNA SYNTHETASE"/>
    <property type="match status" value="1"/>
</dbReference>
<dbReference type="EMBL" id="CP041690">
    <property type="protein sequence ID" value="QEE21855.1"/>
    <property type="molecule type" value="Genomic_DNA"/>
</dbReference>
<dbReference type="GO" id="GO:0005737">
    <property type="term" value="C:cytoplasm"/>
    <property type="evidence" value="ECO:0007669"/>
    <property type="project" value="TreeGrafter"/>
</dbReference>
<dbReference type="InterPro" id="IPR029063">
    <property type="entry name" value="SAM-dependent_MTases_sf"/>
</dbReference>
<dbReference type="OrthoDB" id="8444693at2"/>